<dbReference type="KEGG" id="ngr:NAEGRDRAFT_63435"/>
<gene>
    <name evidence="3" type="ORF">NAEGRDRAFT_63435</name>
</gene>
<dbReference type="GeneID" id="8852524"/>
<accession>D2V3P1</accession>
<dbReference type="Gene3D" id="3.80.10.10">
    <property type="entry name" value="Ribonuclease Inhibitor"/>
    <property type="match status" value="1"/>
</dbReference>
<dbReference type="VEuPathDB" id="AmoebaDB:NAEGRDRAFT_63435"/>
<proteinExistence type="predicted"/>
<sequence>MKRNNANNVKSSKKAKLNHDDEPLIKFDPKLFETVPQEILIEIFRLVPSETLTNSLVFVSKNFHQIIYNPQNSFFDQTLVLFPFEYKIPNFSLVKCLEMKKNFLVEKKHFAALKKLNIEKLYIPLQEDFEYLPIIENYFSNLKYLFFGQILNDELWKLLQKLPNLQVLKVVDLEESEFENANLNLTDLEVVMDYSYATYGYDENGPLNFNKTVQSIFKSCPKLERIQFHADSFYINLSLLYKIITDHWKQLELITLSILEDVDPNTDSEPNQVQKIDFDCSFLAVRANKSMAIVLKYLFPNCEITILESSIKGKKITRELLEKRKILKHENDLQILENLLVKAAEDEDDQDDDEEEDDEEEEEYDEDGEDDGL</sequence>
<feature type="region of interest" description="Disordered" evidence="1">
    <location>
        <begin position="341"/>
        <end position="373"/>
    </location>
</feature>
<feature type="compositionally biased region" description="Acidic residues" evidence="1">
    <location>
        <begin position="345"/>
        <end position="373"/>
    </location>
</feature>
<evidence type="ECO:0000313" key="4">
    <source>
        <dbReference type="Proteomes" id="UP000006671"/>
    </source>
</evidence>
<dbReference type="Proteomes" id="UP000006671">
    <property type="component" value="Unassembled WGS sequence"/>
</dbReference>
<protein>
    <recommendedName>
        <fullName evidence="2">F-box domain-containing protein</fullName>
    </recommendedName>
</protein>
<dbReference type="PROSITE" id="PS50181">
    <property type="entry name" value="FBOX"/>
    <property type="match status" value="1"/>
</dbReference>
<dbReference type="InterPro" id="IPR001810">
    <property type="entry name" value="F-box_dom"/>
</dbReference>
<dbReference type="InterPro" id="IPR032675">
    <property type="entry name" value="LRR_dom_sf"/>
</dbReference>
<dbReference type="RefSeq" id="XP_002681549.1">
    <property type="nucleotide sequence ID" value="XM_002681503.1"/>
</dbReference>
<organism evidence="4">
    <name type="scientific">Naegleria gruberi</name>
    <name type="common">Amoeba</name>
    <dbReference type="NCBI Taxonomy" id="5762"/>
    <lineage>
        <taxon>Eukaryota</taxon>
        <taxon>Discoba</taxon>
        <taxon>Heterolobosea</taxon>
        <taxon>Tetramitia</taxon>
        <taxon>Eutetramitia</taxon>
        <taxon>Vahlkampfiidae</taxon>
        <taxon>Naegleria</taxon>
    </lineage>
</organism>
<dbReference type="InParanoid" id="D2V3P1"/>
<dbReference type="AlphaFoldDB" id="D2V3P1"/>
<evidence type="ECO:0000256" key="1">
    <source>
        <dbReference type="SAM" id="MobiDB-lite"/>
    </source>
</evidence>
<dbReference type="EMBL" id="GG738850">
    <property type="protein sequence ID" value="EFC48805.1"/>
    <property type="molecule type" value="Genomic_DNA"/>
</dbReference>
<evidence type="ECO:0000313" key="3">
    <source>
        <dbReference type="EMBL" id="EFC48805.1"/>
    </source>
</evidence>
<evidence type="ECO:0000259" key="2">
    <source>
        <dbReference type="PROSITE" id="PS50181"/>
    </source>
</evidence>
<keyword evidence="4" id="KW-1185">Reference proteome</keyword>
<reference evidence="3 4" key="1">
    <citation type="journal article" date="2010" name="Cell">
        <title>The genome of Naegleria gruberi illuminates early eukaryotic versatility.</title>
        <authorList>
            <person name="Fritz-Laylin L.K."/>
            <person name="Prochnik S.E."/>
            <person name="Ginger M.L."/>
            <person name="Dacks J.B."/>
            <person name="Carpenter M.L."/>
            <person name="Field M.C."/>
            <person name="Kuo A."/>
            <person name="Paredez A."/>
            <person name="Chapman J."/>
            <person name="Pham J."/>
            <person name="Shu S."/>
            <person name="Neupane R."/>
            <person name="Cipriano M."/>
            <person name="Mancuso J."/>
            <person name="Tu H."/>
            <person name="Salamov A."/>
            <person name="Lindquist E."/>
            <person name="Shapiro H."/>
            <person name="Lucas S."/>
            <person name="Grigoriev I.V."/>
            <person name="Cande W.Z."/>
            <person name="Fulton C."/>
            <person name="Rokhsar D.S."/>
            <person name="Dawson S.C."/>
        </authorList>
    </citation>
    <scope>NUCLEOTIDE SEQUENCE [LARGE SCALE GENOMIC DNA]</scope>
    <source>
        <strain evidence="3 4">NEG-M</strain>
    </source>
</reference>
<name>D2V3P1_NAEGR</name>
<feature type="domain" description="F-box" evidence="2">
    <location>
        <begin position="29"/>
        <end position="78"/>
    </location>
</feature>